<dbReference type="SUPFAM" id="SSF53254">
    <property type="entry name" value="Phosphoglycerate mutase-like"/>
    <property type="match status" value="1"/>
</dbReference>
<dbReference type="PANTHER" id="PTHR48100:SF20">
    <property type="entry name" value="(RAPE) HYPOTHETICAL PROTEIN"/>
    <property type="match status" value="1"/>
</dbReference>
<dbReference type="InterPro" id="IPR029033">
    <property type="entry name" value="His_PPase_superfam"/>
</dbReference>
<dbReference type="PROSITE" id="PS00175">
    <property type="entry name" value="PG_MUTASE"/>
    <property type="match status" value="1"/>
</dbReference>
<feature type="active site" description="Tele-phosphohistidine intermediate" evidence="2">
    <location>
        <position position="38"/>
    </location>
</feature>
<evidence type="ECO:0000313" key="5">
    <source>
        <dbReference type="Proteomes" id="UP000886595"/>
    </source>
</evidence>
<dbReference type="InterPro" id="IPR050275">
    <property type="entry name" value="PGM_Phosphatase"/>
</dbReference>
<evidence type="ECO:0000313" key="4">
    <source>
        <dbReference type="EMBL" id="KAG2310218.1"/>
    </source>
</evidence>
<dbReference type="Proteomes" id="UP000886595">
    <property type="component" value="Unassembled WGS sequence"/>
</dbReference>
<evidence type="ECO:0000256" key="3">
    <source>
        <dbReference type="PIRSR" id="PIRSR613078-2"/>
    </source>
</evidence>
<accession>A0A8X7VEY1</accession>
<sequence>MWEFGRILAYIIDASKKFKCGEDVNIESEVTEIVLVRHGETTWNAAGRIQGQIESDLNEIGQKQAVAIAERLGKEERPIAIYSSDLKRAKDTALKIAEACFCSKVIELPELKERHVGSLQGLYWKEGAEKEPEAYSAFFSSQNALEIPGGGESFDQLCERSMNALEQIAKKHKGERVIVVTHGGVLRAIYMSITQASSAGKLLNASVNVVRFSDEKWIIDSWSDVSHLSSVGFLQRGFDGDAKP</sequence>
<feature type="active site" description="Proton donor/acceptor" evidence="2">
    <location>
        <position position="113"/>
    </location>
</feature>
<evidence type="ECO:0000256" key="2">
    <source>
        <dbReference type="PIRSR" id="PIRSR613078-1"/>
    </source>
</evidence>
<dbReference type="GO" id="GO:0005829">
    <property type="term" value="C:cytosol"/>
    <property type="evidence" value="ECO:0007669"/>
    <property type="project" value="TreeGrafter"/>
</dbReference>
<dbReference type="Pfam" id="PF00300">
    <property type="entry name" value="His_Phos_1"/>
    <property type="match status" value="1"/>
</dbReference>
<protein>
    <submittedName>
        <fullName evidence="4">Uncharacterized protein</fullName>
    </submittedName>
</protein>
<keyword evidence="5" id="KW-1185">Reference proteome</keyword>
<comment type="similarity">
    <text evidence="1">Belongs to the phosphoglycerate mutase family.</text>
</comment>
<proteinExistence type="inferred from homology"/>
<dbReference type="InterPro" id="IPR001345">
    <property type="entry name" value="PG/BPGM_mutase_AS"/>
</dbReference>
<dbReference type="InterPro" id="IPR013078">
    <property type="entry name" value="His_Pase_superF_clade-1"/>
</dbReference>
<dbReference type="Gene3D" id="3.40.50.1240">
    <property type="entry name" value="Phosphoglycerate mutase-like"/>
    <property type="match status" value="1"/>
</dbReference>
<feature type="binding site" evidence="3">
    <location>
        <position position="88"/>
    </location>
    <ligand>
        <name>substrate</name>
    </ligand>
</feature>
<dbReference type="SMART" id="SM00855">
    <property type="entry name" value="PGAM"/>
    <property type="match status" value="1"/>
</dbReference>
<dbReference type="PANTHER" id="PTHR48100">
    <property type="entry name" value="BROAD-SPECIFICITY PHOSPHATASE YOR283W-RELATED"/>
    <property type="match status" value="1"/>
</dbReference>
<evidence type="ECO:0000256" key="1">
    <source>
        <dbReference type="ARBA" id="ARBA00038362"/>
    </source>
</evidence>
<comment type="caution">
    <text evidence="4">The sequence shown here is derived from an EMBL/GenBank/DDBJ whole genome shotgun (WGS) entry which is preliminary data.</text>
</comment>
<name>A0A8X7VEY1_BRACI</name>
<dbReference type="CDD" id="cd07067">
    <property type="entry name" value="HP_PGM_like"/>
    <property type="match status" value="1"/>
</dbReference>
<dbReference type="AlphaFoldDB" id="A0A8X7VEY1"/>
<organism evidence="4 5">
    <name type="scientific">Brassica carinata</name>
    <name type="common">Ethiopian mustard</name>
    <name type="synonym">Abyssinian cabbage</name>
    <dbReference type="NCBI Taxonomy" id="52824"/>
    <lineage>
        <taxon>Eukaryota</taxon>
        <taxon>Viridiplantae</taxon>
        <taxon>Streptophyta</taxon>
        <taxon>Embryophyta</taxon>
        <taxon>Tracheophyta</taxon>
        <taxon>Spermatophyta</taxon>
        <taxon>Magnoliopsida</taxon>
        <taxon>eudicotyledons</taxon>
        <taxon>Gunneridae</taxon>
        <taxon>Pentapetalae</taxon>
        <taxon>rosids</taxon>
        <taxon>malvids</taxon>
        <taxon>Brassicales</taxon>
        <taxon>Brassicaceae</taxon>
        <taxon>Brassiceae</taxon>
        <taxon>Brassica</taxon>
    </lineage>
</organism>
<dbReference type="EMBL" id="JAAMPC010000005">
    <property type="protein sequence ID" value="KAG2310218.1"/>
    <property type="molecule type" value="Genomic_DNA"/>
</dbReference>
<dbReference type="GO" id="GO:0016791">
    <property type="term" value="F:phosphatase activity"/>
    <property type="evidence" value="ECO:0007669"/>
    <property type="project" value="TreeGrafter"/>
</dbReference>
<dbReference type="OrthoDB" id="354304at2759"/>
<reference evidence="4 5" key="1">
    <citation type="submission" date="2020-02" db="EMBL/GenBank/DDBJ databases">
        <authorList>
            <person name="Ma Q."/>
            <person name="Huang Y."/>
            <person name="Song X."/>
            <person name="Pei D."/>
        </authorList>
    </citation>
    <scope>NUCLEOTIDE SEQUENCE [LARGE SCALE GENOMIC DNA]</scope>
    <source>
        <strain evidence="4">Sxm20200214</strain>
        <tissue evidence="4">Leaf</tissue>
    </source>
</reference>
<gene>
    <name evidence="4" type="ORF">Bca52824_021775</name>
</gene>
<feature type="binding site" evidence="3">
    <location>
        <begin position="37"/>
        <end position="44"/>
    </location>
    <ligand>
        <name>substrate</name>
    </ligand>
</feature>